<dbReference type="CDD" id="cd02440">
    <property type="entry name" value="AdoMet_MTases"/>
    <property type="match status" value="1"/>
</dbReference>
<gene>
    <name evidence="2" type="ORF">ACFSXZ_01790</name>
</gene>
<keyword evidence="2" id="KW-0489">Methyltransferase</keyword>
<comment type="caution">
    <text evidence="2">The sequence shown here is derived from an EMBL/GenBank/DDBJ whole genome shotgun (WGS) entry which is preliminary data.</text>
</comment>
<dbReference type="Pfam" id="PF13649">
    <property type="entry name" value="Methyltransf_25"/>
    <property type="match status" value="1"/>
</dbReference>
<dbReference type="GO" id="GO:0032259">
    <property type="term" value="P:methylation"/>
    <property type="evidence" value="ECO:0007669"/>
    <property type="project" value="UniProtKB-KW"/>
</dbReference>
<dbReference type="SUPFAM" id="SSF53335">
    <property type="entry name" value="S-adenosyl-L-methionine-dependent methyltransferases"/>
    <property type="match status" value="1"/>
</dbReference>
<dbReference type="EC" id="2.1.1.222" evidence="2"/>
<dbReference type="GO" id="GO:0102208">
    <property type="term" value="F:2-polyprenyl-6-hydroxyphenol methylase activity"/>
    <property type="evidence" value="ECO:0007669"/>
    <property type="project" value="UniProtKB-EC"/>
</dbReference>
<keyword evidence="3" id="KW-1185">Reference proteome</keyword>
<evidence type="ECO:0000313" key="3">
    <source>
        <dbReference type="Proteomes" id="UP001597417"/>
    </source>
</evidence>
<dbReference type="Gene3D" id="3.40.50.150">
    <property type="entry name" value="Vaccinia Virus protein VP39"/>
    <property type="match status" value="1"/>
</dbReference>
<name>A0ABW5FJ96_9PSEU</name>
<accession>A0ABW5FJ96</accession>
<protein>
    <submittedName>
        <fullName evidence="2">Class I SAM-dependent methyltransferase</fullName>
        <ecNumber evidence="2">2.1.1.222</ecNumber>
        <ecNumber evidence="2">2.1.1.64</ecNumber>
    </submittedName>
</protein>
<keyword evidence="2" id="KW-0808">Transferase</keyword>
<organism evidence="2 3">
    <name type="scientific">Amycolatopsis pigmentata</name>
    <dbReference type="NCBI Taxonomy" id="450801"/>
    <lineage>
        <taxon>Bacteria</taxon>
        <taxon>Bacillati</taxon>
        <taxon>Actinomycetota</taxon>
        <taxon>Actinomycetes</taxon>
        <taxon>Pseudonocardiales</taxon>
        <taxon>Pseudonocardiaceae</taxon>
        <taxon>Amycolatopsis</taxon>
    </lineage>
</organism>
<dbReference type="GO" id="GO:0061542">
    <property type="term" value="F:3-demethylubiquinol 3-O-methyltransferase activity"/>
    <property type="evidence" value="ECO:0007669"/>
    <property type="project" value="UniProtKB-EC"/>
</dbReference>
<dbReference type="RefSeq" id="WP_378260504.1">
    <property type="nucleotide sequence ID" value="NZ_JBHUKR010000004.1"/>
</dbReference>
<dbReference type="InterPro" id="IPR041698">
    <property type="entry name" value="Methyltransf_25"/>
</dbReference>
<evidence type="ECO:0000313" key="2">
    <source>
        <dbReference type="EMBL" id="MFD2415050.1"/>
    </source>
</evidence>
<evidence type="ECO:0000259" key="1">
    <source>
        <dbReference type="Pfam" id="PF13649"/>
    </source>
</evidence>
<feature type="domain" description="Methyltransferase" evidence="1">
    <location>
        <begin position="48"/>
        <end position="142"/>
    </location>
</feature>
<sequence>MTETAWNEFWTTLPPEPGAALWDSSPELTAERHLSLFRGYFEPSLPLVDAGCGNGRQTQRLARDFPRVVGIDLAEAAVALASRTCPAPNLTYRCADLLDRRTATALHAEFGDVNVYVRGVLHQLPMPARGVMLAAIRVLLGDSGHVFAHELTDRTAWFLQELFATGVSLPKAAGLVTHFGFGARAAPAQTRELPHLFERNGFAVVAEGDIPLYTTEEHPDGRPLRLPTSYVVCRAVAEKEDS</sequence>
<reference evidence="3" key="1">
    <citation type="journal article" date="2019" name="Int. J. Syst. Evol. Microbiol.">
        <title>The Global Catalogue of Microorganisms (GCM) 10K type strain sequencing project: providing services to taxonomists for standard genome sequencing and annotation.</title>
        <authorList>
            <consortium name="The Broad Institute Genomics Platform"/>
            <consortium name="The Broad Institute Genome Sequencing Center for Infectious Disease"/>
            <person name="Wu L."/>
            <person name="Ma J."/>
        </authorList>
    </citation>
    <scope>NUCLEOTIDE SEQUENCE [LARGE SCALE GENOMIC DNA]</scope>
    <source>
        <strain evidence="3">CGMCC 4.7645</strain>
    </source>
</reference>
<dbReference type="InterPro" id="IPR029063">
    <property type="entry name" value="SAM-dependent_MTases_sf"/>
</dbReference>
<proteinExistence type="predicted"/>
<dbReference type="Proteomes" id="UP001597417">
    <property type="component" value="Unassembled WGS sequence"/>
</dbReference>
<dbReference type="EC" id="2.1.1.64" evidence="2"/>
<dbReference type="EMBL" id="JBHUKR010000004">
    <property type="protein sequence ID" value="MFD2415050.1"/>
    <property type="molecule type" value="Genomic_DNA"/>
</dbReference>